<dbReference type="CDD" id="cd00814">
    <property type="entry name" value="MetRS_core"/>
    <property type="match status" value="1"/>
</dbReference>
<dbReference type="OrthoDB" id="9810191at2"/>
<comment type="caution">
    <text evidence="11">The sequence shown here is derived from an EMBL/GenBank/DDBJ whole genome shotgun (WGS) entry which is preliminary data.</text>
</comment>
<evidence type="ECO:0000259" key="10">
    <source>
        <dbReference type="Pfam" id="PF19303"/>
    </source>
</evidence>
<comment type="caution">
    <text evidence="8">Lacks conserved residue(s) required for the propagation of feature annotation.</text>
</comment>
<evidence type="ECO:0000256" key="5">
    <source>
        <dbReference type="ARBA" id="ARBA00022917"/>
    </source>
</evidence>
<dbReference type="RefSeq" id="WP_138326123.1">
    <property type="nucleotide sequence ID" value="NZ_VCDI01000003.1"/>
</dbReference>
<evidence type="ECO:0000313" key="11">
    <source>
        <dbReference type="EMBL" id="TLU72662.1"/>
    </source>
</evidence>
<comment type="similarity">
    <text evidence="8">Belongs to the class-I aminoacyl-tRNA synthetase family. MetG type 2B subfamily.</text>
</comment>
<dbReference type="PRINTS" id="PR01041">
    <property type="entry name" value="TRNASYNTHMET"/>
</dbReference>
<comment type="subcellular location">
    <subcellularLocation>
        <location evidence="8">Cytoplasm</location>
    </subcellularLocation>
</comment>
<protein>
    <recommendedName>
        <fullName evidence="8">Methionine--tRNA ligase</fullName>
        <ecNumber evidence="8">6.1.1.10</ecNumber>
    </recommendedName>
    <alternativeName>
        <fullName evidence="8">Methionyl-tRNA synthetase</fullName>
        <shortName evidence="8">MetRS</shortName>
    </alternativeName>
</protein>
<dbReference type="GO" id="GO:0005524">
    <property type="term" value="F:ATP binding"/>
    <property type="evidence" value="ECO:0007669"/>
    <property type="project" value="UniProtKB-UniRule"/>
</dbReference>
<keyword evidence="3 8" id="KW-0547">Nucleotide-binding</keyword>
<keyword evidence="5 8" id="KW-0648">Protein biosynthesis</keyword>
<evidence type="ECO:0000256" key="4">
    <source>
        <dbReference type="ARBA" id="ARBA00022840"/>
    </source>
</evidence>
<dbReference type="Gene3D" id="2.170.220.10">
    <property type="match status" value="1"/>
</dbReference>
<evidence type="ECO:0000313" key="12">
    <source>
        <dbReference type="Proteomes" id="UP000305654"/>
    </source>
</evidence>
<proteinExistence type="inferred from homology"/>
<accession>A0A5R9J526</accession>
<dbReference type="InterPro" id="IPR014758">
    <property type="entry name" value="Met-tRNA_synth"/>
</dbReference>
<evidence type="ECO:0000256" key="2">
    <source>
        <dbReference type="ARBA" id="ARBA00022598"/>
    </source>
</evidence>
<dbReference type="InterPro" id="IPR014729">
    <property type="entry name" value="Rossmann-like_a/b/a_fold"/>
</dbReference>
<dbReference type="NCBIfam" id="NF008900">
    <property type="entry name" value="PRK12267.1"/>
    <property type="match status" value="1"/>
</dbReference>
<reference evidence="11 12" key="1">
    <citation type="submission" date="2019-05" db="EMBL/GenBank/DDBJ databases">
        <authorList>
            <person name="Pankratov T."/>
            <person name="Grouzdev D."/>
        </authorList>
    </citation>
    <scope>NUCLEOTIDE SEQUENCE [LARGE SCALE GENOMIC DNA]</scope>
    <source>
        <strain evidence="11 12">KEBCLARHB70R</strain>
    </source>
</reference>
<keyword evidence="2 8" id="KW-0436">Ligase</keyword>
<evidence type="ECO:0000256" key="3">
    <source>
        <dbReference type="ARBA" id="ARBA00022741"/>
    </source>
</evidence>
<dbReference type="SUPFAM" id="SSF52374">
    <property type="entry name" value="Nucleotidylyl transferase"/>
    <property type="match status" value="1"/>
</dbReference>
<evidence type="ECO:0000256" key="6">
    <source>
        <dbReference type="ARBA" id="ARBA00023146"/>
    </source>
</evidence>
<feature type="domain" description="Methionyl-tRNA synthetase anticodon-binding" evidence="10">
    <location>
        <begin position="396"/>
        <end position="475"/>
    </location>
</feature>
<sequence length="511" mass="57254">MTERYTITTPIYYVNGSPHIGHAYTSIAADVMARWNRLDGRDVFFLTGTDEHGQKVEQAAIAAGLPPQEFADRVSADFRAMADALHISYDDFIRTTEPRHLEACAALWRRMQEAGQIYLGAYEGWYALRDESFYGEDELTLHPDGSRTAPSGAPVEWVREPSYFFRLSEWQDRLLALYEANPDFIGPPARRNEVISFVRQGLKDLSISRTSFSWGVPVPGDPAHVMYVWCDALVNYITALGYPDTGNPLWRHWPADLHLVGKEIVRFHAVFWPAFLMAAGIELPKRVYSHGWWTIDGEKMSKSIGNVVEPRALAAEFGVDPVRYFLLREVPFGGDGDFSRRALIGRMNIELANDLGNLAQRTLSLVARNCEGRLPEPQPRQESDTTLLAQADALPGLMREQIARQALHEALEEAWRVVRAGNGYIDRQAPWALKRTDPERMRAVLRVLVDTMRVIATVLQPFMPTSMASMLNQLGVPAGLRQLGDLSAPLPGNTVLPPPAGIFPRHVEPAA</sequence>
<comment type="function">
    <text evidence="1 8">Is required not only for elongation of protein synthesis but also for the initiation of all mRNA translation through initiator tRNA(fMet) aminoacylation.</text>
</comment>
<gene>
    <name evidence="8" type="primary">metG</name>
    <name evidence="11" type="ORF">FE263_11545</name>
</gene>
<dbReference type="Pfam" id="PF19303">
    <property type="entry name" value="Anticodon_3"/>
    <property type="match status" value="1"/>
</dbReference>
<evidence type="ECO:0000256" key="8">
    <source>
        <dbReference type="HAMAP-Rule" id="MF_01228"/>
    </source>
</evidence>
<dbReference type="HAMAP" id="MF_01228">
    <property type="entry name" value="Met_tRNA_synth_type2"/>
    <property type="match status" value="1"/>
</dbReference>
<dbReference type="SUPFAM" id="SSF47323">
    <property type="entry name" value="Anticodon-binding domain of a subclass of class I aminoacyl-tRNA synthetases"/>
    <property type="match status" value="1"/>
</dbReference>
<keyword evidence="4 8" id="KW-0067">ATP-binding</keyword>
<dbReference type="InterPro" id="IPR009080">
    <property type="entry name" value="tRNAsynth_Ia_anticodon-bd"/>
</dbReference>
<dbReference type="AlphaFoldDB" id="A0A5R9J526"/>
<dbReference type="Proteomes" id="UP000305654">
    <property type="component" value="Unassembled WGS sequence"/>
</dbReference>
<comment type="subunit">
    <text evidence="8">Monomer.</text>
</comment>
<dbReference type="InterPro" id="IPR023457">
    <property type="entry name" value="Met-tRNA_synth_2"/>
</dbReference>
<keyword evidence="6 8" id="KW-0030">Aminoacyl-tRNA synthetase</keyword>
<comment type="catalytic activity">
    <reaction evidence="7 8">
        <text>tRNA(Met) + L-methionine + ATP = L-methionyl-tRNA(Met) + AMP + diphosphate</text>
        <dbReference type="Rhea" id="RHEA:13481"/>
        <dbReference type="Rhea" id="RHEA-COMP:9667"/>
        <dbReference type="Rhea" id="RHEA-COMP:9698"/>
        <dbReference type="ChEBI" id="CHEBI:30616"/>
        <dbReference type="ChEBI" id="CHEBI:33019"/>
        <dbReference type="ChEBI" id="CHEBI:57844"/>
        <dbReference type="ChEBI" id="CHEBI:78442"/>
        <dbReference type="ChEBI" id="CHEBI:78530"/>
        <dbReference type="ChEBI" id="CHEBI:456215"/>
        <dbReference type="EC" id="6.1.1.10"/>
    </reaction>
</comment>
<name>A0A5R9J526_9PROT</name>
<dbReference type="Gene3D" id="3.40.50.620">
    <property type="entry name" value="HUPs"/>
    <property type="match status" value="1"/>
</dbReference>
<dbReference type="NCBIfam" id="TIGR00398">
    <property type="entry name" value="metG"/>
    <property type="match status" value="1"/>
</dbReference>
<dbReference type="GO" id="GO:0004825">
    <property type="term" value="F:methionine-tRNA ligase activity"/>
    <property type="evidence" value="ECO:0007669"/>
    <property type="project" value="UniProtKB-UniRule"/>
</dbReference>
<dbReference type="InterPro" id="IPR033911">
    <property type="entry name" value="MetRS_core"/>
</dbReference>
<dbReference type="CDD" id="cd07957">
    <property type="entry name" value="Anticodon_Ia_Met"/>
    <property type="match status" value="1"/>
</dbReference>
<dbReference type="InterPro" id="IPR041872">
    <property type="entry name" value="Anticodon_Met"/>
</dbReference>
<dbReference type="Gene3D" id="1.10.730.10">
    <property type="entry name" value="Isoleucyl-tRNA Synthetase, Domain 1"/>
    <property type="match status" value="1"/>
</dbReference>
<feature type="domain" description="Methionyl/Leucyl tRNA synthetase" evidence="9">
    <location>
        <begin position="6"/>
        <end position="363"/>
    </location>
</feature>
<feature type="short sequence motif" description="'KMSKS' region" evidence="8">
    <location>
        <begin position="299"/>
        <end position="303"/>
    </location>
</feature>
<dbReference type="FunFam" id="2.170.220.10:FF:000001">
    <property type="entry name" value="methionine--tRNA ligase, mitochondrial"/>
    <property type="match status" value="1"/>
</dbReference>
<evidence type="ECO:0000259" key="9">
    <source>
        <dbReference type="Pfam" id="PF09334"/>
    </source>
</evidence>
<dbReference type="PANTHER" id="PTHR43326">
    <property type="entry name" value="METHIONYL-TRNA SYNTHETASE"/>
    <property type="match status" value="1"/>
</dbReference>
<organism evidence="11 12">
    <name type="scientific">Lichenicoccus roseus</name>
    <dbReference type="NCBI Taxonomy" id="2683649"/>
    <lineage>
        <taxon>Bacteria</taxon>
        <taxon>Pseudomonadati</taxon>
        <taxon>Pseudomonadota</taxon>
        <taxon>Alphaproteobacteria</taxon>
        <taxon>Acetobacterales</taxon>
        <taxon>Acetobacteraceae</taxon>
        <taxon>Lichenicoccus</taxon>
    </lineage>
</organism>
<dbReference type="GO" id="GO:0006431">
    <property type="term" value="P:methionyl-tRNA aminoacylation"/>
    <property type="evidence" value="ECO:0007669"/>
    <property type="project" value="UniProtKB-UniRule"/>
</dbReference>
<feature type="short sequence motif" description="'HIGH' region" evidence="8">
    <location>
        <begin position="12"/>
        <end position="22"/>
    </location>
</feature>
<evidence type="ECO:0000256" key="7">
    <source>
        <dbReference type="ARBA" id="ARBA00047364"/>
    </source>
</evidence>
<keyword evidence="12" id="KW-1185">Reference proteome</keyword>
<dbReference type="EMBL" id="VCDI01000003">
    <property type="protein sequence ID" value="TLU72662.1"/>
    <property type="molecule type" value="Genomic_DNA"/>
</dbReference>
<dbReference type="GO" id="GO:0005737">
    <property type="term" value="C:cytoplasm"/>
    <property type="evidence" value="ECO:0007669"/>
    <property type="project" value="UniProtKB-SubCell"/>
</dbReference>
<dbReference type="EC" id="6.1.1.10" evidence="8"/>
<dbReference type="InterPro" id="IPR015413">
    <property type="entry name" value="Methionyl/Leucyl_tRNA_Synth"/>
</dbReference>
<evidence type="ECO:0000256" key="1">
    <source>
        <dbReference type="ARBA" id="ARBA00003314"/>
    </source>
</evidence>
<keyword evidence="8" id="KW-0963">Cytoplasm</keyword>
<dbReference type="PANTHER" id="PTHR43326:SF1">
    <property type="entry name" value="METHIONINE--TRNA LIGASE, MITOCHONDRIAL"/>
    <property type="match status" value="1"/>
</dbReference>
<dbReference type="Pfam" id="PF09334">
    <property type="entry name" value="tRNA-synt_1g"/>
    <property type="match status" value="1"/>
</dbReference>